<keyword evidence="4" id="KW-1185">Reference proteome</keyword>
<comment type="caution">
    <text evidence="3">The sequence shown here is derived from an EMBL/GenBank/DDBJ whole genome shotgun (WGS) entry which is preliminary data.</text>
</comment>
<accession>A0ABW0U9F2</accession>
<evidence type="ECO:0000256" key="1">
    <source>
        <dbReference type="SAM" id="MobiDB-lite"/>
    </source>
</evidence>
<keyword evidence="2" id="KW-0812">Transmembrane</keyword>
<gene>
    <name evidence="3" type="ORF">ACFPTR_10545</name>
</gene>
<dbReference type="RefSeq" id="WP_270896895.1">
    <property type="nucleotide sequence ID" value="NZ_JBHSPF010000058.1"/>
</dbReference>
<proteinExistence type="predicted"/>
<name>A0ABW0U9F2_9BACI</name>
<organism evidence="3 4">
    <name type="scientific">Aliibacillus thermotolerans</name>
    <dbReference type="NCBI Taxonomy" id="1834418"/>
    <lineage>
        <taxon>Bacteria</taxon>
        <taxon>Bacillati</taxon>
        <taxon>Bacillota</taxon>
        <taxon>Bacilli</taxon>
        <taxon>Bacillales</taxon>
        <taxon>Bacillaceae</taxon>
        <taxon>Aliibacillus</taxon>
    </lineage>
</organism>
<evidence type="ECO:0008006" key="5">
    <source>
        <dbReference type="Google" id="ProtNLM"/>
    </source>
</evidence>
<evidence type="ECO:0000256" key="2">
    <source>
        <dbReference type="SAM" id="Phobius"/>
    </source>
</evidence>
<sequence>MSHPFDQKDEKIIQQLKQMPRVTDERSKNEIYHSVEEGLYRNRHVHRPTPWKVPVMTAVAVILLFLLFTPSFTTLWQNSALPEGEKESTERAQQEKLSYDEERELEEEISLSQDENEPSEVEVQEPESGQEMEQTPPDTEEPTVPTTDVETIQYTSSLTEEELQTGETFVTIPLLVKEEGTSFIIPLTFKTRSDKNRIKLYEQYNKEYSGEELGFDGSPLQHITWEEKDGNVVATFEKDVSSIEKEESEAIVHGIEESLRFIREQLEVQFTYNGEVGVQLGNFGRLEKYPITHDNRGYYVYSTDSYTFLVSGKGANISMTNHDGEMYSLEETLERMKKGKEEIKIKAAIPEGVVIDHVQDRGDTVHITFDEGTEWPNEEQIEVMVDAMLFAAKDFGYEQVIFEGENIENLEEYGFNDPVRVPVAPNKVD</sequence>
<keyword evidence="2" id="KW-1133">Transmembrane helix</keyword>
<feature type="region of interest" description="Disordered" evidence="1">
    <location>
        <begin position="80"/>
        <end position="145"/>
    </location>
</feature>
<feature type="compositionally biased region" description="Basic and acidic residues" evidence="1">
    <location>
        <begin position="83"/>
        <end position="100"/>
    </location>
</feature>
<dbReference type="EMBL" id="JBHSPF010000058">
    <property type="protein sequence ID" value="MFC5629291.1"/>
    <property type="molecule type" value="Genomic_DNA"/>
</dbReference>
<feature type="transmembrane region" description="Helical" evidence="2">
    <location>
        <begin position="53"/>
        <end position="76"/>
    </location>
</feature>
<feature type="compositionally biased region" description="Low complexity" evidence="1">
    <location>
        <begin position="131"/>
        <end position="145"/>
    </location>
</feature>
<dbReference type="Proteomes" id="UP001596143">
    <property type="component" value="Unassembled WGS sequence"/>
</dbReference>
<feature type="compositionally biased region" description="Acidic residues" evidence="1">
    <location>
        <begin position="101"/>
        <end position="130"/>
    </location>
</feature>
<evidence type="ECO:0000313" key="3">
    <source>
        <dbReference type="EMBL" id="MFC5629291.1"/>
    </source>
</evidence>
<evidence type="ECO:0000313" key="4">
    <source>
        <dbReference type="Proteomes" id="UP001596143"/>
    </source>
</evidence>
<keyword evidence="2" id="KW-0472">Membrane</keyword>
<reference evidence="4" key="1">
    <citation type="journal article" date="2019" name="Int. J. Syst. Evol. Microbiol.">
        <title>The Global Catalogue of Microorganisms (GCM) 10K type strain sequencing project: providing services to taxonomists for standard genome sequencing and annotation.</title>
        <authorList>
            <consortium name="The Broad Institute Genomics Platform"/>
            <consortium name="The Broad Institute Genome Sequencing Center for Infectious Disease"/>
            <person name="Wu L."/>
            <person name="Ma J."/>
        </authorList>
    </citation>
    <scope>NUCLEOTIDE SEQUENCE [LARGE SCALE GENOMIC DNA]</scope>
    <source>
        <strain evidence="4">CGMCC 1.15790</strain>
    </source>
</reference>
<protein>
    <recommendedName>
        <fullName evidence="5">RsiX protein</fullName>
    </recommendedName>
</protein>